<evidence type="ECO:0008006" key="3">
    <source>
        <dbReference type="Google" id="ProtNLM"/>
    </source>
</evidence>
<sequence length="78" mass="9392">MTNEIYKGYKIQVDYKPLTDTWSYQIYYSDRDNPLSESGWNTMEDAFNVAYECIDWLTSPDYCDLDYQDIREFPDFQG</sequence>
<name>A0ABR8CNQ6_9NOST</name>
<organism evidence="1 2">
    <name type="scientific">Anabaena subtropica FACHB-260</name>
    <dbReference type="NCBI Taxonomy" id="2692884"/>
    <lineage>
        <taxon>Bacteria</taxon>
        <taxon>Bacillati</taxon>
        <taxon>Cyanobacteriota</taxon>
        <taxon>Cyanophyceae</taxon>
        <taxon>Nostocales</taxon>
        <taxon>Nostocaceae</taxon>
        <taxon>Anabaena</taxon>
    </lineage>
</organism>
<evidence type="ECO:0000313" key="2">
    <source>
        <dbReference type="Proteomes" id="UP000607281"/>
    </source>
</evidence>
<proteinExistence type="predicted"/>
<dbReference type="RefSeq" id="WP_190406646.1">
    <property type="nucleotide sequence ID" value="NZ_JACJRF010000010.1"/>
</dbReference>
<keyword evidence="2" id="KW-1185">Reference proteome</keyword>
<evidence type="ECO:0000313" key="1">
    <source>
        <dbReference type="EMBL" id="MBD2344188.1"/>
    </source>
</evidence>
<comment type="caution">
    <text evidence="1">The sequence shown here is derived from an EMBL/GenBank/DDBJ whole genome shotgun (WGS) entry which is preliminary data.</text>
</comment>
<protein>
    <recommendedName>
        <fullName evidence="3">Phage protein</fullName>
    </recommendedName>
</protein>
<dbReference type="Proteomes" id="UP000607281">
    <property type="component" value="Unassembled WGS sequence"/>
</dbReference>
<gene>
    <name evidence="1" type="ORF">H6G18_08500</name>
</gene>
<accession>A0ABR8CNQ6</accession>
<dbReference type="EMBL" id="JACJRF010000010">
    <property type="protein sequence ID" value="MBD2344188.1"/>
    <property type="molecule type" value="Genomic_DNA"/>
</dbReference>
<reference evidence="1 2" key="1">
    <citation type="journal article" date="2020" name="ISME J.">
        <title>Comparative genomics reveals insights into cyanobacterial evolution and habitat adaptation.</title>
        <authorList>
            <person name="Chen M.Y."/>
            <person name="Teng W.K."/>
            <person name="Zhao L."/>
            <person name="Hu C.X."/>
            <person name="Zhou Y.K."/>
            <person name="Han B.P."/>
            <person name="Song L.R."/>
            <person name="Shu W.S."/>
        </authorList>
    </citation>
    <scope>NUCLEOTIDE SEQUENCE [LARGE SCALE GENOMIC DNA]</scope>
    <source>
        <strain evidence="1 2">FACHB-260</strain>
    </source>
</reference>